<dbReference type="Proteomes" id="UP000050640">
    <property type="component" value="Unplaced"/>
</dbReference>
<keyword evidence="1" id="KW-0812">Transmembrane</keyword>
<keyword evidence="2" id="KW-1185">Reference proteome</keyword>
<name>A0A0R3RK13_9BILA</name>
<feature type="transmembrane region" description="Helical" evidence="1">
    <location>
        <begin position="70"/>
        <end position="96"/>
    </location>
</feature>
<keyword evidence="1" id="KW-1133">Transmembrane helix</keyword>
<reference evidence="3" key="1">
    <citation type="submission" date="2017-02" db="UniProtKB">
        <authorList>
            <consortium name="WormBaseParasite"/>
        </authorList>
    </citation>
    <scope>IDENTIFICATION</scope>
</reference>
<sequence>MTADDEVRNIRWTLGKIHQALYRMNNEFEKALPEVNHFSAKLEQIITDIANESNAIRNMTVSIASNFPNYIAYLFALLILEVTAGIIAIIFIYFIIISFSQLYHKQFIPSDRRRNGKLFRKSDGKDLQKYDAKALIYYSPLSFAPSNISYDKSDKEWWIEMHNFDNRRLLQQEKI</sequence>
<evidence type="ECO:0000256" key="1">
    <source>
        <dbReference type="SAM" id="Phobius"/>
    </source>
</evidence>
<proteinExistence type="predicted"/>
<keyword evidence="1" id="KW-0472">Membrane</keyword>
<evidence type="ECO:0000313" key="3">
    <source>
        <dbReference type="WBParaSite" id="EEL_0000182201-mRNA-1"/>
    </source>
</evidence>
<evidence type="ECO:0000313" key="2">
    <source>
        <dbReference type="Proteomes" id="UP000050640"/>
    </source>
</evidence>
<dbReference type="AlphaFoldDB" id="A0A0R3RK13"/>
<dbReference type="WBParaSite" id="EEL_0000182201-mRNA-1">
    <property type="protein sequence ID" value="EEL_0000182201-mRNA-1"/>
    <property type="gene ID" value="EEL_0000182201"/>
</dbReference>
<organism evidence="2 3">
    <name type="scientific">Elaeophora elaphi</name>
    <dbReference type="NCBI Taxonomy" id="1147741"/>
    <lineage>
        <taxon>Eukaryota</taxon>
        <taxon>Metazoa</taxon>
        <taxon>Ecdysozoa</taxon>
        <taxon>Nematoda</taxon>
        <taxon>Chromadorea</taxon>
        <taxon>Rhabditida</taxon>
        <taxon>Spirurina</taxon>
        <taxon>Spiruromorpha</taxon>
        <taxon>Filarioidea</taxon>
        <taxon>Onchocercidae</taxon>
        <taxon>Elaeophora</taxon>
    </lineage>
</organism>
<accession>A0A0R3RK13</accession>
<protein>
    <submittedName>
        <fullName evidence="3">Transmembrane protein</fullName>
    </submittedName>
</protein>